<dbReference type="Proteomes" id="UP000034832">
    <property type="component" value="Unassembled WGS sequence"/>
</dbReference>
<keyword evidence="3" id="KW-1185">Reference proteome</keyword>
<evidence type="ECO:0000313" key="3">
    <source>
        <dbReference type="Proteomes" id="UP000034832"/>
    </source>
</evidence>
<feature type="transmembrane region" description="Helical" evidence="1">
    <location>
        <begin position="57"/>
        <end position="74"/>
    </location>
</feature>
<reference evidence="2" key="1">
    <citation type="submission" date="2019-04" db="EMBL/GenBank/DDBJ databases">
        <title>Whole genome sequencing of cave bacteria.</title>
        <authorList>
            <person name="Gan H.M."/>
            <person name="Barton H."/>
            <person name="Savka M.A."/>
        </authorList>
    </citation>
    <scope>NUCLEOTIDE SEQUENCE [LARGE SCALE GENOMIC DNA]</scope>
    <source>
        <strain evidence="2">LC387</strain>
    </source>
</reference>
<sequence>MLTILLGALLMFGGLILLAAQPMFRARLSSVRRTPAATPDPTLEPSEPAAGFSLKETWPGLALIVVGGILLLVGW</sequence>
<keyword evidence="1" id="KW-0812">Transmembrane</keyword>
<accession>A0A4U6BRM7</accession>
<organism evidence="2 3">
    <name type="scientific">Afipia massiliensis</name>
    <dbReference type="NCBI Taxonomy" id="211460"/>
    <lineage>
        <taxon>Bacteria</taxon>
        <taxon>Pseudomonadati</taxon>
        <taxon>Pseudomonadota</taxon>
        <taxon>Alphaproteobacteria</taxon>
        <taxon>Hyphomicrobiales</taxon>
        <taxon>Nitrobacteraceae</taxon>
        <taxon>Afipia</taxon>
    </lineage>
</organism>
<comment type="caution">
    <text evidence="2">The sequence shown here is derived from an EMBL/GenBank/DDBJ whole genome shotgun (WGS) entry which is preliminary data.</text>
</comment>
<dbReference type="OrthoDB" id="8021494at2"/>
<dbReference type="EMBL" id="LBIA02000001">
    <property type="protein sequence ID" value="TKT72621.1"/>
    <property type="molecule type" value="Genomic_DNA"/>
</dbReference>
<evidence type="ECO:0000313" key="2">
    <source>
        <dbReference type="EMBL" id="TKT72621.1"/>
    </source>
</evidence>
<keyword evidence="1" id="KW-1133">Transmembrane helix</keyword>
<dbReference type="RefSeq" id="WP_046826905.1">
    <property type="nucleotide sequence ID" value="NZ_LBIA02000001.1"/>
</dbReference>
<keyword evidence="1" id="KW-0472">Membrane</keyword>
<evidence type="ECO:0000256" key="1">
    <source>
        <dbReference type="SAM" id="Phobius"/>
    </source>
</evidence>
<proteinExistence type="predicted"/>
<dbReference type="AlphaFoldDB" id="A0A4U6BRM7"/>
<gene>
    <name evidence="2" type="ORF">YH63_014955</name>
</gene>
<name>A0A4U6BRM7_9BRAD</name>
<protein>
    <submittedName>
        <fullName evidence="2">Uncharacterized protein</fullName>
    </submittedName>
</protein>